<dbReference type="OrthoDB" id="784295at2759"/>
<accession>A0A6P5GZT2</accession>
<feature type="region of interest" description="Disordered" evidence="1">
    <location>
        <begin position="546"/>
        <end position="568"/>
    </location>
</feature>
<feature type="compositionally biased region" description="Low complexity" evidence="1">
    <location>
        <begin position="162"/>
        <end position="171"/>
    </location>
</feature>
<evidence type="ECO:0000259" key="2">
    <source>
        <dbReference type="Pfam" id="PF13837"/>
    </source>
</evidence>
<name>A0A6P5GZT2_ANACO</name>
<organism evidence="3 4">
    <name type="scientific">Ananas comosus</name>
    <name type="common">Pineapple</name>
    <name type="synonym">Ananas ananas</name>
    <dbReference type="NCBI Taxonomy" id="4615"/>
    <lineage>
        <taxon>Eukaryota</taxon>
        <taxon>Viridiplantae</taxon>
        <taxon>Streptophyta</taxon>
        <taxon>Embryophyta</taxon>
        <taxon>Tracheophyta</taxon>
        <taxon>Spermatophyta</taxon>
        <taxon>Magnoliopsida</taxon>
        <taxon>Liliopsida</taxon>
        <taxon>Poales</taxon>
        <taxon>Bromeliaceae</taxon>
        <taxon>Bromelioideae</taxon>
        <taxon>Ananas</taxon>
    </lineage>
</organism>
<proteinExistence type="predicted"/>
<gene>
    <name evidence="4" type="primary">LOC109726133</name>
</gene>
<dbReference type="AlphaFoldDB" id="A0A6P5GZT2"/>
<dbReference type="Gene3D" id="1.10.10.60">
    <property type="entry name" value="Homeodomain-like"/>
    <property type="match status" value="1"/>
</dbReference>
<feature type="compositionally biased region" description="Low complexity" evidence="1">
    <location>
        <begin position="286"/>
        <end position="299"/>
    </location>
</feature>
<feature type="compositionally biased region" description="Low complexity" evidence="1">
    <location>
        <begin position="178"/>
        <end position="191"/>
    </location>
</feature>
<protein>
    <submittedName>
        <fullName evidence="4">Ankyrin repeat and KH domain-containing protein mask-like</fullName>
    </submittedName>
</protein>
<sequence>MEAGGDHHGMGGGGMLPRSIGGAAGMLGLEMPLLNAHPQQQQQQQQYVSPFQQPQNQQLAGHHSSLRQSSYASYGVRGRQQQAQHSPEGEPEFREGGGAGDHGAAKRGGASLTSQSPCPWTRMKWTDSMVRLLISVVYSVGDDGGGGEGGDHNNIQLPPPASSSSSSRGANTRGGGAASASASASQQQQQQKKGKWKSVSRAMMEKGFCVSPQQCEDKFNDLNKRYKRVIDLLGKGTACRVVENPSLLDTMDHLPAKAREEARKLLSSKHLFFPEMCAYHNAGSANPSCAAGPPAAPAAQPSRMPSLPQLSDRQTSCFHHPAGPGASREEEAIGKAAAAGANDGRHHQPAEEDEDEDEGEDNDADEDRSNNEEEEEEDEEEEDDDDRLADDDPLEDDRNEEDRGGDVEDMKAVVTASKRQKRTPRLSLSLQSSTTASARLQELRSELMGMAAAAAAAGEGGGGAMMQWVRRRAAELEEQRVGYQCRAFQLERQRFKWLRFSTNKEHEMERMKLDNDRLRLDNDRMLLLLRQKELELLSTTASDAAGGHAAAASSTDHHHFLNHHKQQE</sequence>
<evidence type="ECO:0000256" key="1">
    <source>
        <dbReference type="SAM" id="MobiDB-lite"/>
    </source>
</evidence>
<dbReference type="RefSeq" id="XP_020111158.1">
    <property type="nucleotide sequence ID" value="XM_020255569.1"/>
</dbReference>
<feature type="region of interest" description="Disordered" evidence="1">
    <location>
        <begin position="33"/>
        <end position="120"/>
    </location>
</feature>
<feature type="region of interest" description="Disordered" evidence="1">
    <location>
        <begin position="286"/>
        <end position="433"/>
    </location>
</feature>
<feature type="compositionally biased region" description="Polar residues" evidence="1">
    <location>
        <begin position="308"/>
        <end position="317"/>
    </location>
</feature>
<feature type="compositionally biased region" description="Basic and acidic residues" evidence="1">
    <location>
        <begin position="400"/>
        <end position="411"/>
    </location>
</feature>
<dbReference type="GeneID" id="109726133"/>
<dbReference type="PANTHER" id="PTHR46327">
    <property type="entry name" value="F16F4.11 PROTEIN-RELATED"/>
    <property type="match status" value="1"/>
</dbReference>
<dbReference type="InterPro" id="IPR044822">
    <property type="entry name" value="Myb_DNA-bind_4"/>
</dbReference>
<dbReference type="PANTHER" id="PTHR46327:SF2">
    <property type="entry name" value="SEQUENCE-SPECIFIC DNA BINDING TRANSCRIPTION FACTOR"/>
    <property type="match status" value="1"/>
</dbReference>
<keyword evidence="3" id="KW-1185">Reference proteome</keyword>
<feature type="compositionally biased region" description="Acidic residues" evidence="1">
    <location>
        <begin position="351"/>
        <end position="399"/>
    </location>
</feature>
<evidence type="ECO:0000313" key="3">
    <source>
        <dbReference type="Proteomes" id="UP000515123"/>
    </source>
</evidence>
<feature type="compositionally biased region" description="Basic and acidic residues" evidence="1">
    <location>
        <begin position="555"/>
        <end position="568"/>
    </location>
</feature>
<feature type="region of interest" description="Disordered" evidence="1">
    <location>
        <begin position="144"/>
        <end position="198"/>
    </location>
</feature>
<dbReference type="Proteomes" id="UP000515123">
    <property type="component" value="Linkage group 21"/>
</dbReference>
<reference evidence="4" key="2">
    <citation type="submission" date="2025-08" db="UniProtKB">
        <authorList>
            <consortium name="RefSeq"/>
        </authorList>
    </citation>
    <scope>IDENTIFICATION</scope>
    <source>
        <tissue evidence="4">Leaf</tissue>
    </source>
</reference>
<feature type="domain" description="Myb/SANT-like DNA-binding" evidence="2">
    <location>
        <begin position="187"/>
        <end position="242"/>
    </location>
</feature>
<feature type="compositionally biased region" description="Low complexity" evidence="1">
    <location>
        <begin position="38"/>
        <end position="58"/>
    </location>
</feature>
<dbReference type="Pfam" id="PF13837">
    <property type="entry name" value="Myb_DNA-bind_4"/>
    <property type="match status" value="1"/>
</dbReference>
<reference evidence="3" key="1">
    <citation type="journal article" date="2015" name="Nat. Genet.">
        <title>The pineapple genome and the evolution of CAM photosynthesis.</title>
        <authorList>
            <person name="Ming R."/>
            <person name="VanBuren R."/>
            <person name="Wai C.M."/>
            <person name="Tang H."/>
            <person name="Schatz M.C."/>
            <person name="Bowers J.E."/>
            <person name="Lyons E."/>
            <person name="Wang M.L."/>
            <person name="Chen J."/>
            <person name="Biggers E."/>
            <person name="Zhang J."/>
            <person name="Huang L."/>
            <person name="Zhang L."/>
            <person name="Miao W."/>
            <person name="Zhang J."/>
            <person name="Ye Z."/>
            <person name="Miao C."/>
            <person name="Lin Z."/>
            <person name="Wang H."/>
            <person name="Zhou H."/>
            <person name="Yim W.C."/>
            <person name="Priest H.D."/>
            <person name="Zheng C."/>
            <person name="Woodhouse M."/>
            <person name="Edger P.P."/>
            <person name="Guyot R."/>
            <person name="Guo H.B."/>
            <person name="Guo H."/>
            <person name="Zheng G."/>
            <person name="Singh R."/>
            <person name="Sharma A."/>
            <person name="Min X."/>
            <person name="Zheng Y."/>
            <person name="Lee H."/>
            <person name="Gurtowski J."/>
            <person name="Sedlazeck F.J."/>
            <person name="Harkess A."/>
            <person name="McKain M.R."/>
            <person name="Liao Z."/>
            <person name="Fang J."/>
            <person name="Liu J."/>
            <person name="Zhang X."/>
            <person name="Zhang Q."/>
            <person name="Hu W."/>
            <person name="Qin Y."/>
            <person name="Wang K."/>
            <person name="Chen L.Y."/>
            <person name="Shirley N."/>
            <person name="Lin Y.R."/>
            <person name="Liu L.Y."/>
            <person name="Hernandez A.G."/>
            <person name="Wright C.L."/>
            <person name="Bulone V."/>
            <person name="Tuskan G.A."/>
            <person name="Heath K."/>
            <person name="Zee F."/>
            <person name="Moore P.H."/>
            <person name="Sunkar R."/>
            <person name="Leebens-Mack J.H."/>
            <person name="Mockler T."/>
            <person name="Bennetzen J.L."/>
            <person name="Freeling M."/>
            <person name="Sankoff D."/>
            <person name="Paterson A.H."/>
            <person name="Zhu X."/>
            <person name="Yang X."/>
            <person name="Smith J.A."/>
            <person name="Cushman J.C."/>
            <person name="Paull R.E."/>
            <person name="Yu Q."/>
        </authorList>
    </citation>
    <scope>NUCLEOTIDE SEQUENCE [LARGE SCALE GENOMIC DNA]</scope>
    <source>
        <strain evidence="3">cv. F153</strain>
    </source>
</reference>
<evidence type="ECO:0000313" key="4">
    <source>
        <dbReference type="RefSeq" id="XP_020111158.1"/>
    </source>
</evidence>